<dbReference type="Proteomes" id="UP001472677">
    <property type="component" value="Unassembled WGS sequence"/>
</dbReference>
<protein>
    <submittedName>
        <fullName evidence="1">Uncharacterized protein</fullName>
    </submittedName>
</protein>
<name>A0ABR2GDM8_9ROSI</name>
<sequence>MTTTNLNSIFVEVDAKVVDEVDAEVAVVVADKVAYEVTDEAGADMLAICDHSYAQKTCPPFLHFSKLIFTYSNMYLIASRNEWLNE</sequence>
<evidence type="ECO:0000313" key="2">
    <source>
        <dbReference type="Proteomes" id="UP001472677"/>
    </source>
</evidence>
<accession>A0ABR2GDM8</accession>
<keyword evidence="2" id="KW-1185">Reference proteome</keyword>
<reference evidence="1 2" key="1">
    <citation type="journal article" date="2024" name="G3 (Bethesda)">
        <title>Genome assembly of Hibiscus sabdariffa L. provides insights into metabolisms of medicinal natural products.</title>
        <authorList>
            <person name="Kim T."/>
        </authorList>
    </citation>
    <scope>NUCLEOTIDE SEQUENCE [LARGE SCALE GENOMIC DNA]</scope>
    <source>
        <strain evidence="1">TK-2024</strain>
        <tissue evidence="1">Old leaves</tissue>
    </source>
</reference>
<dbReference type="EMBL" id="JBBPBM010000001">
    <property type="protein sequence ID" value="KAK8600963.1"/>
    <property type="molecule type" value="Genomic_DNA"/>
</dbReference>
<evidence type="ECO:0000313" key="1">
    <source>
        <dbReference type="EMBL" id="KAK8600963.1"/>
    </source>
</evidence>
<comment type="caution">
    <text evidence="1">The sequence shown here is derived from an EMBL/GenBank/DDBJ whole genome shotgun (WGS) entry which is preliminary data.</text>
</comment>
<organism evidence="1 2">
    <name type="scientific">Hibiscus sabdariffa</name>
    <name type="common">roselle</name>
    <dbReference type="NCBI Taxonomy" id="183260"/>
    <lineage>
        <taxon>Eukaryota</taxon>
        <taxon>Viridiplantae</taxon>
        <taxon>Streptophyta</taxon>
        <taxon>Embryophyta</taxon>
        <taxon>Tracheophyta</taxon>
        <taxon>Spermatophyta</taxon>
        <taxon>Magnoliopsida</taxon>
        <taxon>eudicotyledons</taxon>
        <taxon>Gunneridae</taxon>
        <taxon>Pentapetalae</taxon>
        <taxon>rosids</taxon>
        <taxon>malvids</taxon>
        <taxon>Malvales</taxon>
        <taxon>Malvaceae</taxon>
        <taxon>Malvoideae</taxon>
        <taxon>Hibiscus</taxon>
    </lineage>
</organism>
<proteinExistence type="predicted"/>
<gene>
    <name evidence="1" type="ORF">V6N12_050808</name>
</gene>